<dbReference type="AlphaFoldDB" id="C6T7B2"/>
<name>C6T7B2_SOYBN</name>
<dbReference type="EMBL" id="BT093336">
    <property type="protein sequence ID" value="ACU17714.1"/>
    <property type="molecule type" value="mRNA"/>
</dbReference>
<keyword evidence="1" id="KW-0472">Membrane</keyword>
<sequence length="224" mass="24917">MAGGKYMQMVHCIKSGVCRTVSLPHNCLSPPCTLTLTDWRHYQYKMECEDGRIHSALLLPTFCSSTVCYFCWGEFKSSSSSSCTYPLLSTLLLGLFALILTSYLFWLGSRILKLVINKGLQKRVYTLVLSVSGFLPLRVVFLGLSVLSGPEDFMFEAFAFLAFLALASCAGVCMCMLVYRPLADCLALDINDTTSLIKGDRDATFLQLSLFSPTPNRFLSFLVK</sequence>
<keyword evidence="1" id="KW-0812">Transmembrane</keyword>
<feature type="transmembrane region" description="Helical" evidence="1">
    <location>
        <begin position="55"/>
        <end position="75"/>
    </location>
</feature>
<evidence type="ECO:0000256" key="1">
    <source>
        <dbReference type="SAM" id="Phobius"/>
    </source>
</evidence>
<dbReference type="PANTHER" id="PTHR34116">
    <property type="entry name" value="PLASMINOGEN ACTIVATOR INHIBITOR"/>
    <property type="match status" value="1"/>
</dbReference>
<keyword evidence="1" id="KW-1133">Transmembrane helix</keyword>
<protein>
    <submittedName>
        <fullName evidence="2">Uncharacterized protein</fullName>
    </submittedName>
</protein>
<proteinExistence type="evidence at transcript level"/>
<dbReference type="PANTHER" id="PTHR34116:SF2">
    <property type="entry name" value="THH1_TOM1_TOM3 DOMAIN-CONTAINING PROTEIN"/>
    <property type="match status" value="1"/>
</dbReference>
<organism evidence="2">
    <name type="scientific">Glycine max</name>
    <name type="common">Soybean</name>
    <name type="synonym">Glycine hispida</name>
    <dbReference type="NCBI Taxonomy" id="3847"/>
    <lineage>
        <taxon>Eukaryota</taxon>
        <taxon>Viridiplantae</taxon>
        <taxon>Streptophyta</taxon>
        <taxon>Embryophyta</taxon>
        <taxon>Tracheophyta</taxon>
        <taxon>Spermatophyta</taxon>
        <taxon>Magnoliopsida</taxon>
        <taxon>eudicotyledons</taxon>
        <taxon>Gunneridae</taxon>
        <taxon>Pentapetalae</taxon>
        <taxon>rosids</taxon>
        <taxon>fabids</taxon>
        <taxon>Fabales</taxon>
        <taxon>Fabaceae</taxon>
        <taxon>Papilionoideae</taxon>
        <taxon>50 kb inversion clade</taxon>
        <taxon>NPAAA clade</taxon>
        <taxon>indigoferoid/millettioid clade</taxon>
        <taxon>Phaseoleae</taxon>
        <taxon>Glycine</taxon>
        <taxon>Glycine subgen. Soja</taxon>
    </lineage>
</organism>
<accession>C6T7B2</accession>
<feature type="transmembrane region" description="Helical" evidence="1">
    <location>
        <begin position="153"/>
        <end position="179"/>
    </location>
</feature>
<reference evidence="2" key="1">
    <citation type="submission" date="2009-08" db="EMBL/GenBank/DDBJ databases">
        <authorList>
            <person name="Cheung F."/>
            <person name="Xiao Y."/>
            <person name="Chan A."/>
            <person name="Moskal W."/>
            <person name="Town C.D."/>
        </authorList>
    </citation>
    <scope>NUCLEOTIDE SEQUENCE</scope>
</reference>
<feature type="transmembrane region" description="Helical" evidence="1">
    <location>
        <begin position="87"/>
        <end position="106"/>
    </location>
</feature>
<feature type="transmembrane region" description="Helical" evidence="1">
    <location>
        <begin position="127"/>
        <end position="147"/>
    </location>
</feature>
<evidence type="ECO:0000313" key="2">
    <source>
        <dbReference type="EMBL" id="ACU17714.1"/>
    </source>
</evidence>
<dbReference type="ExpressionAtlas" id="C6T7B2">
    <property type="expression patterns" value="baseline and differential"/>
</dbReference>